<name>A0A4Z1JN44_9HELO</name>
<evidence type="ECO:0000313" key="2">
    <source>
        <dbReference type="Proteomes" id="UP000297229"/>
    </source>
</evidence>
<dbReference type="EMBL" id="PQXM01000674">
    <property type="protein sequence ID" value="TGO70733.1"/>
    <property type="molecule type" value="Genomic_DNA"/>
</dbReference>
<proteinExistence type="predicted"/>
<organism evidence="1 2">
    <name type="scientific">Botrytis elliptica</name>
    <dbReference type="NCBI Taxonomy" id="278938"/>
    <lineage>
        <taxon>Eukaryota</taxon>
        <taxon>Fungi</taxon>
        <taxon>Dikarya</taxon>
        <taxon>Ascomycota</taxon>
        <taxon>Pezizomycotina</taxon>
        <taxon>Leotiomycetes</taxon>
        <taxon>Helotiales</taxon>
        <taxon>Sclerotiniaceae</taxon>
        <taxon>Botrytis</taxon>
    </lineage>
</organism>
<evidence type="ECO:0000313" key="1">
    <source>
        <dbReference type="EMBL" id="TGO70733.1"/>
    </source>
</evidence>
<reference evidence="1 2" key="1">
    <citation type="submission" date="2017-12" db="EMBL/GenBank/DDBJ databases">
        <title>Comparative genomics of Botrytis spp.</title>
        <authorList>
            <person name="Valero-Jimenez C.A."/>
            <person name="Tapia P."/>
            <person name="Veloso J."/>
            <person name="Silva-Moreno E."/>
            <person name="Staats M."/>
            <person name="Valdes J.H."/>
            <person name="Van Kan J.A.L."/>
        </authorList>
    </citation>
    <scope>NUCLEOTIDE SEQUENCE [LARGE SCALE GENOMIC DNA]</scope>
    <source>
        <strain evidence="1 2">Be9601</strain>
    </source>
</reference>
<sequence length="74" mass="8377">MANVLGKSTKVVGVLVEVDCRRQRARANRGNTRERREYKMKNAGQFTYCFNERGTASSSMKFQVEEEAQGDSAK</sequence>
<protein>
    <submittedName>
        <fullName evidence="1">Uncharacterized protein</fullName>
    </submittedName>
</protein>
<accession>A0A4Z1JN44</accession>
<dbReference type="AlphaFoldDB" id="A0A4Z1JN44"/>
<keyword evidence="2" id="KW-1185">Reference proteome</keyword>
<dbReference type="Proteomes" id="UP000297229">
    <property type="component" value="Unassembled WGS sequence"/>
</dbReference>
<gene>
    <name evidence="1" type="ORF">BELL_0676g00050</name>
</gene>
<comment type="caution">
    <text evidence="1">The sequence shown here is derived from an EMBL/GenBank/DDBJ whole genome shotgun (WGS) entry which is preliminary data.</text>
</comment>